<protein>
    <recommendedName>
        <fullName evidence="1">RNA polymerase sigma-70 region 4 domain-containing protein</fullName>
    </recommendedName>
</protein>
<dbReference type="Proteomes" id="UP000232721">
    <property type="component" value="Chromosome"/>
</dbReference>
<evidence type="ECO:0000313" key="2">
    <source>
        <dbReference type="EMBL" id="AUC23154.1"/>
    </source>
</evidence>
<dbReference type="Pfam" id="PF04545">
    <property type="entry name" value="Sigma70_r4"/>
    <property type="match status" value="1"/>
</dbReference>
<sequence length="260" mass="30090">MTSILTGDIINSRKKDDNFWLETLKEALSTFGDSPKYWQIYRGDSFQLEIENCENAFYAALKLKSHLKSTVDIDVRIGIGIGEKEFNTPEVTASNGEAFINSGYAFDTYLKKQTIAIKTPWQEVDAELNIAFDLALLTMDSWTKNSAEVFKISLEKENSTQNEIAALLGITQGRVSERQKRAGFEPIMKLEKRFRKIINQKIKKEMEFQVYEENDILSDTIKKLKVRTENRKKEMDNFKYTLNDENNVKIENIIKKEKSK</sequence>
<feature type="domain" description="RNA polymerase sigma-70 region 4" evidence="1">
    <location>
        <begin position="156"/>
        <end position="182"/>
    </location>
</feature>
<gene>
    <name evidence="2" type="ORF">BTO15_14080</name>
</gene>
<keyword evidence="3" id="KW-1185">Reference proteome</keyword>
<evidence type="ECO:0000259" key="1">
    <source>
        <dbReference type="Pfam" id="PF04545"/>
    </source>
</evidence>
<reference evidence="2 3" key="1">
    <citation type="submission" date="2017-02" db="EMBL/GenBank/DDBJ databases">
        <title>Trade-off between light-utilization and light-protection in marine flavobacteria.</title>
        <authorList>
            <person name="Kumagai Y."/>
            <person name="Yoshizawa S."/>
            <person name="Kogure K."/>
            <person name="Iwasaki W."/>
        </authorList>
    </citation>
    <scope>NUCLEOTIDE SEQUENCE [LARGE SCALE GENOMIC DNA]</scope>
    <source>
        <strain evidence="2 3">KCTC 23670</strain>
    </source>
</reference>
<proteinExistence type="predicted"/>
<accession>A0ABN5F9D7</accession>
<name>A0ABN5F9D7_9FLAO</name>
<dbReference type="RefSeq" id="WP_208889260.1">
    <property type="nucleotide sequence ID" value="NZ_CP019336.1"/>
</dbReference>
<organism evidence="2 3">
    <name type="scientific">Polaribacter sejongensis</name>
    <dbReference type="NCBI Taxonomy" id="985043"/>
    <lineage>
        <taxon>Bacteria</taxon>
        <taxon>Pseudomonadati</taxon>
        <taxon>Bacteroidota</taxon>
        <taxon>Flavobacteriia</taxon>
        <taxon>Flavobacteriales</taxon>
        <taxon>Flavobacteriaceae</taxon>
    </lineage>
</organism>
<dbReference type="InterPro" id="IPR007630">
    <property type="entry name" value="RNA_pol_sigma70_r4"/>
</dbReference>
<dbReference type="EMBL" id="CP019336">
    <property type="protein sequence ID" value="AUC23154.1"/>
    <property type="molecule type" value="Genomic_DNA"/>
</dbReference>
<evidence type="ECO:0000313" key="3">
    <source>
        <dbReference type="Proteomes" id="UP000232721"/>
    </source>
</evidence>